<feature type="chain" id="PRO_5030009973" description="SLH domain-containing protein" evidence="2">
    <location>
        <begin position="24"/>
        <end position="341"/>
    </location>
</feature>
<dbReference type="PATRIC" id="fig|582475.4.peg.679"/>
<evidence type="ECO:0000259" key="3">
    <source>
        <dbReference type="PROSITE" id="PS51272"/>
    </source>
</evidence>
<gene>
    <name evidence="4" type="ORF">ACZ11_06110</name>
</gene>
<name>A0A0K9FB03_9BACI</name>
<protein>
    <recommendedName>
        <fullName evidence="3">SLH domain-containing protein</fullName>
    </recommendedName>
</protein>
<dbReference type="PANTHER" id="PTHR43308:SF5">
    <property type="entry name" value="S-LAYER PROTEIN _ PEPTIDOGLYCAN ENDO-BETA-N-ACETYLGLUCOSAMINIDASE"/>
    <property type="match status" value="1"/>
</dbReference>
<accession>A0A0K9FB03</accession>
<dbReference type="Pfam" id="PF00395">
    <property type="entry name" value="SLH"/>
    <property type="match status" value="1"/>
</dbReference>
<dbReference type="AlphaFoldDB" id="A0A0K9FB03"/>
<dbReference type="Proteomes" id="UP000037326">
    <property type="component" value="Unassembled WGS sequence"/>
</dbReference>
<dbReference type="InterPro" id="IPR001119">
    <property type="entry name" value="SLH_dom"/>
</dbReference>
<comment type="caution">
    <text evidence="4">The sequence shown here is derived from an EMBL/GenBank/DDBJ whole genome shotgun (WGS) entry which is preliminary data.</text>
</comment>
<dbReference type="EMBL" id="LFXJ01000005">
    <property type="protein sequence ID" value="KMY31769.1"/>
    <property type="molecule type" value="Genomic_DNA"/>
</dbReference>
<dbReference type="PANTHER" id="PTHR43308">
    <property type="entry name" value="OUTER MEMBRANE PROTEIN ALPHA-RELATED"/>
    <property type="match status" value="1"/>
</dbReference>
<reference evidence="5" key="1">
    <citation type="submission" date="2015-07" db="EMBL/GenBank/DDBJ databases">
        <authorList>
            <person name="Liu B."/>
            <person name="Wang J."/>
            <person name="Zhu Y."/>
            <person name="Liu G."/>
            <person name="Chen Q."/>
            <person name="Lan J."/>
            <person name="Che J."/>
            <person name="Ge C."/>
            <person name="Shi H."/>
            <person name="Pan Z."/>
            <person name="Liu X."/>
        </authorList>
    </citation>
    <scope>NUCLEOTIDE SEQUENCE [LARGE SCALE GENOMIC DNA]</scope>
    <source>
        <strain evidence="5">DSM 23493</strain>
    </source>
</reference>
<proteinExistence type="predicted"/>
<keyword evidence="1 2" id="KW-0732">Signal</keyword>
<evidence type="ECO:0000313" key="5">
    <source>
        <dbReference type="Proteomes" id="UP000037326"/>
    </source>
</evidence>
<evidence type="ECO:0000256" key="1">
    <source>
        <dbReference type="ARBA" id="ARBA00022729"/>
    </source>
</evidence>
<dbReference type="OrthoDB" id="2678541at2"/>
<sequence>MKKLVCALLLPLLVVASGYTVQAAGFKDVPEDHYAYEAIMWAEEYDIVNGYADGTFKPNATITEQQFAKLLANFYELESPYDELKKQTPAANWSDEFYNRLASYGVPLNGYFDNTIRAASVKRGVVAQAITHLANGKSGLDQSIQFLLDYYISTGQNLQYENRNLQKFFGVTNNMTRAQVVTMLYRMDERNFYEISEDAQALHENKSNTSLNTRAKNGQNQLDKTMQLTTPSKSAWDGTYLYYYKWGTGSSDFNRRDAYISNTTSKSFNILITANDGTAAGSVDGTATITSSTKAVMNKSSNGNRCVLEFERLNNALKITEVDCRTMHDEGTNFSGTLKKQ</sequence>
<dbReference type="GeneID" id="96597859"/>
<feature type="signal peptide" evidence="2">
    <location>
        <begin position="1"/>
        <end position="23"/>
    </location>
</feature>
<evidence type="ECO:0000313" key="4">
    <source>
        <dbReference type="EMBL" id="KMY31769.1"/>
    </source>
</evidence>
<dbReference type="InterPro" id="IPR051465">
    <property type="entry name" value="Cell_Envelope_Struct_Comp"/>
</dbReference>
<feature type="domain" description="SLH" evidence="3">
    <location>
        <begin position="22"/>
        <end position="85"/>
    </location>
</feature>
<dbReference type="PROSITE" id="PS51272">
    <property type="entry name" value="SLH"/>
    <property type="match status" value="1"/>
</dbReference>
<dbReference type="RefSeq" id="WP_049664516.1">
    <property type="nucleotide sequence ID" value="NZ_LFXJ01000005.1"/>
</dbReference>
<organism evidence="4 5">
    <name type="scientific">Lysinibacillus xylanilyticus</name>
    <dbReference type="NCBI Taxonomy" id="582475"/>
    <lineage>
        <taxon>Bacteria</taxon>
        <taxon>Bacillati</taxon>
        <taxon>Bacillota</taxon>
        <taxon>Bacilli</taxon>
        <taxon>Bacillales</taxon>
        <taxon>Bacillaceae</taxon>
        <taxon>Lysinibacillus</taxon>
    </lineage>
</organism>
<evidence type="ECO:0000256" key="2">
    <source>
        <dbReference type="SAM" id="SignalP"/>
    </source>
</evidence>